<dbReference type="Pfam" id="PF00196">
    <property type="entry name" value="GerE"/>
    <property type="match status" value="1"/>
</dbReference>
<keyword evidence="7" id="KW-1185">Reference proteome</keyword>
<evidence type="ECO:0000259" key="5">
    <source>
        <dbReference type="PROSITE" id="PS50110"/>
    </source>
</evidence>
<reference evidence="6 7" key="1">
    <citation type="submission" date="2016-02" db="EMBL/GenBank/DDBJ databases">
        <title>Corynebacterium glutamicum N24 whole genome sequencing project.</title>
        <authorList>
            <person name="Matsutani M."/>
            <person name="Nangtapong N."/>
            <person name="Yakushi T."/>
            <person name="Matsushita K."/>
        </authorList>
    </citation>
    <scope>NUCLEOTIDE SEQUENCE [LARGE SCALE GENOMIC DNA]</scope>
    <source>
        <strain evidence="6 7">N24</strain>
    </source>
</reference>
<dbReference type="InterPro" id="IPR000792">
    <property type="entry name" value="Tscrpt_reg_LuxR_C"/>
</dbReference>
<evidence type="ECO:0000256" key="1">
    <source>
        <dbReference type="ARBA" id="ARBA00022553"/>
    </source>
</evidence>
<protein>
    <submittedName>
        <fullName evidence="6">LuxR family transcriptional regulator</fullName>
    </submittedName>
</protein>
<dbReference type="InterPro" id="IPR001789">
    <property type="entry name" value="Sig_transdc_resp-reg_receiver"/>
</dbReference>
<gene>
    <name evidence="6" type="ORF">N24_2574</name>
</gene>
<accession>A0A160PSW0</accession>
<evidence type="ECO:0000256" key="2">
    <source>
        <dbReference type="ARBA" id="ARBA00023125"/>
    </source>
</evidence>
<evidence type="ECO:0000259" key="4">
    <source>
        <dbReference type="PROSITE" id="PS50043"/>
    </source>
</evidence>
<dbReference type="InterPro" id="IPR039420">
    <property type="entry name" value="WalR-like"/>
</dbReference>
<dbReference type="SMART" id="SM00448">
    <property type="entry name" value="REC"/>
    <property type="match status" value="1"/>
</dbReference>
<evidence type="ECO:0000313" key="7">
    <source>
        <dbReference type="Proteomes" id="UP000218244"/>
    </source>
</evidence>
<dbReference type="AlphaFoldDB" id="A0A160PSW0"/>
<dbReference type="KEGG" id="csur:N24_2574"/>
<feature type="domain" description="Response regulatory" evidence="5">
    <location>
        <begin position="3"/>
        <end position="119"/>
    </location>
</feature>
<dbReference type="InterPro" id="IPR011006">
    <property type="entry name" value="CheY-like_superfamily"/>
</dbReference>
<dbReference type="Proteomes" id="UP000218244">
    <property type="component" value="Chromosome"/>
</dbReference>
<dbReference type="PRINTS" id="PR00038">
    <property type="entry name" value="HTHLUXR"/>
</dbReference>
<dbReference type="Pfam" id="PF00072">
    <property type="entry name" value="Response_reg"/>
    <property type="match status" value="1"/>
</dbReference>
<keyword evidence="2" id="KW-0238">DNA-binding</keyword>
<name>A0A160PSW0_9CORY</name>
<proteinExistence type="predicted"/>
<evidence type="ECO:0000256" key="3">
    <source>
        <dbReference type="PROSITE-ProRule" id="PRU00169"/>
    </source>
</evidence>
<dbReference type="PANTHER" id="PTHR43214:SF43">
    <property type="entry name" value="TWO-COMPONENT RESPONSE REGULATOR"/>
    <property type="match status" value="1"/>
</dbReference>
<dbReference type="EMBL" id="AP017369">
    <property type="protein sequence ID" value="BAU96836.1"/>
    <property type="molecule type" value="Genomic_DNA"/>
</dbReference>
<evidence type="ECO:0000313" key="6">
    <source>
        <dbReference type="EMBL" id="BAU96836.1"/>
    </source>
</evidence>
<keyword evidence="1 3" id="KW-0597">Phosphoprotein</keyword>
<dbReference type="PANTHER" id="PTHR43214">
    <property type="entry name" value="TWO-COMPONENT RESPONSE REGULATOR"/>
    <property type="match status" value="1"/>
</dbReference>
<dbReference type="CDD" id="cd06170">
    <property type="entry name" value="LuxR_C_like"/>
    <property type="match status" value="1"/>
</dbReference>
<dbReference type="PROSITE" id="PS50110">
    <property type="entry name" value="RESPONSE_REGULATORY"/>
    <property type="match status" value="1"/>
</dbReference>
<feature type="modified residue" description="4-aspartylphosphate" evidence="3">
    <location>
        <position position="54"/>
    </location>
</feature>
<dbReference type="GO" id="GO:0000160">
    <property type="term" value="P:phosphorelay signal transduction system"/>
    <property type="evidence" value="ECO:0007669"/>
    <property type="project" value="InterPro"/>
</dbReference>
<dbReference type="GO" id="GO:0003677">
    <property type="term" value="F:DNA binding"/>
    <property type="evidence" value="ECO:0007669"/>
    <property type="project" value="UniProtKB-KW"/>
</dbReference>
<organism evidence="6 7">
    <name type="scientific">Corynebacterium suranareeae</name>
    <dbReference type="NCBI Taxonomy" id="2506452"/>
    <lineage>
        <taxon>Bacteria</taxon>
        <taxon>Bacillati</taxon>
        <taxon>Actinomycetota</taxon>
        <taxon>Actinomycetes</taxon>
        <taxon>Mycobacteriales</taxon>
        <taxon>Corynebacteriaceae</taxon>
        <taxon>Corynebacterium</taxon>
    </lineage>
</organism>
<sequence>MISVLIVDDEPLMRAGITLIVESDPTIKVTAEAENGREALEQLTIHNIDVVLLDIRMPVMDGLETLKTISEEVSPPAVIMLTATETDESIVTSLSLGALGFLLKTTPPAALISSIHSAATSQPVLSQEVISNLLELHHVPQPTALDSLSPREHDITRLIARGLTNEEICHQLFLSLSTVKTHIGRIMNKLKVSNRVQIAVTYVNSTRRG</sequence>
<dbReference type="SUPFAM" id="SSF52172">
    <property type="entry name" value="CheY-like"/>
    <property type="match status" value="1"/>
</dbReference>
<dbReference type="SMART" id="SM00421">
    <property type="entry name" value="HTH_LUXR"/>
    <property type="match status" value="1"/>
</dbReference>
<dbReference type="InterPro" id="IPR058245">
    <property type="entry name" value="NreC/VraR/RcsB-like_REC"/>
</dbReference>
<dbReference type="PROSITE" id="PS50043">
    <property type="entry name" value="HTH_LUXR_2"/>
    <property type="match status" value="1"/>
</dbReference>
<dbReference type="Gene3D" id="3.40.50.2300">
    <property type="match status" value="1"/>
</dbReference>
<feature type="domain" description="HTH luxR-type" evidence="4">
    <location>
        <begin position="141"/>
        <end position="207"/>
    </location>
</feature>
<dbReference type="CDD" id="cd17535">
    <property type="entry name" value="REC_NarL-like"/>
    <property type="match status" value="1"/>
</dbReference>
<dbReference type="RefSeq" id="WP_096457922.1">
    <property type="nucleotide sequence ID" value="NZ_AP017369.1"/>
</dbReference>
<dbReference type="GO" id="GO:0006355">
    <property type="term" value="P:regulation of DNA-templated transcription"/>
    <property type="evidence" value="ECO:0007669"/>
    <property type="project" value="InterPro"/>
</dbReference>